<evidence type="ECO:0000313" key="2">
    <source>
        <dbReference type="Proteomes" id="UP000694857"/>
    </source>
</evidence>
<proteinExistence type="predicted"/>
<evidence type="ECO:0000256" key="1">
    <source>
        <dbReference type="SAM" id="MobiDB-lite"/>
    </source>
</evidence>
<sequence>MCAHVGCQAVGRRGPGTPGTPCWQEVAALRSRGEPLTPAERLLLQASRPEAAGCGTASWGPHSPAIGTGSRRPGSGTSGPGRGRRLAGEEWEVCPWSPRQAPRVLGIGAVAPEPRGPSSLLGTSASHPAKKLVALPEWPRHRDSDAASRPSGTENHGSLEKNRSRSKDVSRPGSQDLGGVFADGLGHGRVCSSAQKVQSSAQASARGLLAANPPLPPELTGHPARWTDVELQAARGGGQMDDRCGRRPPRVPGRPAVGGASCDPGGRAAATPGVCGLPASLSHEGPGTRKQRGDGLRLQLRSPGGRFREQPWKRAPGVGWTVVSKAQGPRAFRAHQEPPSTGTGAGAAGPLAGSPREDGGSPRRRPDPKSPDVSLDPAGRGRHFLASSATCWNLPELQPLPGARWPRRFLFIGAQPGGRSSAEQGPLGPKVPGDCGIAGEQPPHPLPEDTN</sequence>
<feature type="compositionally biased region" description="Basic and acidic residues" evidence="1">
    <location>
        <begin position="355"/>
        <end position="370"/>
    </location>
</feature>
<gene>
    <name evidence="3" type="primary">LOC118906751</name>
</gene>
<dbReference type="OrthoDB" id="10471570at2759"/>
<evidence type="ECO:0000313" key="3">
    <source>
        <dbReference type="RefSeq" id="XP_036730205.1"/>
    </source>
</evidence>
<reference evidence="3" key="1">
    <citation type="submission" date="2025-08" db="UniProtKB">
        <authorList>
            <consortium name="RefSeq"/>
        </authorList>
    </citation>
    <scope>IDENTIFICATION</scope>
    <source>
        <tissue evidence="3">Epidermis and Blubber</tissue>
    </source>
</reference>
<dbReference type="AlphaFoldDB" id="A0A8B8ZDA3"/>
<organism evidence="2 3">
    <name type="scientific">Balaenoptera musculus</name>
    <name type="common">Blue whale</name>
    <dbReference type="NCBI Taxonomy" id="9771"/>
    <lineage>
        <taxon>Eukaryota</taxon>
        <taxon>Metazoa</taxon>
        <taxon>Chordata</taxon>
        <taxon>Craniata</taxon>
        <taxon>Vertebrata</taxon>
        <taxon>Euteleostomi</taxon>
        <taxon>Mammalia</taxon>
        <taxon>Eutheria</taxon>
        <taxon>Laurasiatheria</taxon>
        <taxon>Artiodactyla</taxon>
        <taxon>Whippomorpha</taxon>
        <taxon>Cetacea</taxon>
        <taxon>Mysticeti</taxon>
        <taxon>Balaenopteridae</taxon>
        <taxon>Balaenoptera</taxon>
    </lineage>
</organism>
<dbReference type="Proteomes" id="UP000694857">
    <property type="component" value="Chromosome 14"/>
</dbReference>
<dbReference type="KEGG" id="bmus:118906751"/>
<dbReference type="GeneID" id="118906751"/>
<protein>
    <submittedName>
        <fullName evidence="3">Spidroin-2-like</fullName>
    </submittedName>
</protein>
<feature type="region of interest" description="Disordered" evidence="1">
    <location>
        <begin position="414"/>
        <end position="451"/>
    </location>
</feature>
<feature type="compositionally biased region" description="Basic and acidic residues" evidence="1">
    <location>
        <begin position="157"/>
        <end position="170"/>
    </location>
</feature>
<feature type="region of interest" description="Disordered" evidence="1">
    <location>
        <begin position="52"/>
        <end position="87"/>
    </location>
</feature>
<accession>A0A8B8ZDA3</accession>
<feature type="region of interest" description="Disordered" evidence="1">
    <location>
        <begin position="234"/>
        <end position="381"/>
    </location>
</feature>
<keyword evidence="2" id="KW-1185">Reference proteome</keyword>
<feature type="region of interest" description="Disordered" evidence="1">
    <location>
        <begin position="133"/>
        <end position="181"/>
    </location>
</feature>
<name>A0A8B8ZDA3_BALMU</name>
<dbReference type="RefSeq" id="XP_036730205.1">
    <property type="nucleotide sequence ID" value="XM_036874310.1"/>
</dbReference>
<feature type="compositionally biased region" description="Low complexity" evidence="1">
    <location>
        <begin position="338"/>
        <end position="354"/>
    </location>
</feature>